<reference evidence="2 3" key="1">
    <citation type="submission" date="2021-03" db="EMBL/GenBank/DDBJ databases">
        <title>novel species isolated from a fishpond in China.</title>
        <authorList>
            <person name="Lu H."/>
            <person name="Cai Z."/>
        </authorList>
    </citation>
    <scope>NUCLEOTIDE SEQUENCE [LARGE SCALE GENOMIC DNA]</scope>
    <source>
        <strain evidence="2 3">H41</strain>
    </source>
</reference>
<evidence type="ECO:0000313" key="2">
    <source>
        <dbReference type="EMBL" id="MBN7812884.1"/>
    </source>
</evidence>
<keyword evidence="3" id="KW-1185">Reference proteome</keyword>
<protein>
    <submittedName>
        <fullName evidence="2">DUF616 domain-containing protein</fullName>
    </submittedName>
</protein>
<dbReference type="InterPro" id="IPR048354">
    <property type="entry name" value="TOD1_MUCI70_glycTrfase_dom"/>
</dbReference>
<accession>A0ABS3C6Z3</accession>
<dbReference type="EMBL" id="JAFKCT010000009">
    <property type="protein sequence ID" value="MBN7812884.1"/>
    <property type="molecule type" value="Genomic_DNA"/>
</dbReference>
<comment type="caution">
    <text evidence="2">The sequence shown here is derived from an EMBL/GenBank/DDBJ whole genome shotgun (WGS) entry which is preliminary data.</text>
</comment>
<evidence type="ECO:0000259" key="1">
    <source>
        <dbReference type="Pfam" id="PF04765"/>
    </source>
</evidence>
<dbReference type="Proteomes" id="UP000664317">
    <property type="component" value="Unassembled WGS sequence"/>
</dbReference>
<evidence type="ECO:0000313" key="3">
    <source>
        <dbReference type="Proteomes" id="UP000664317"/>
    </source>
</evidence>
<feature type="domain" description="TOD1/MUCI70 glycosyltransferase-like" evidence="1">
    <location>
        <begin position="3"/>
        <end position="200"/>
    </location>
</feature>
<proteinExistence type="predicted"/>
<dbReference type="PANTHER" id="PTHR12956:SF17">
    <property type="entry name" value="OS01G0749100 PROTEIN"/>
    <property type="match status" value="1"/>
</dbReference>
<dbReference type="PANTHER" id="PTHR12956">
    <property type="entry name" value="ALKALINE CERAMIDASE-RELATED"/>
    <property type="match status" value="1"/>
</dbReference>
<name>A0ABS3C6Z3_9BACT</name>
<organism evidence="2 3">
    <name type="scientific">Algoriphagus oliviformis</name>
    <dbReference type="NCBI Taxonomy" id="2811231"/>
    <lineage>
        <taxon>Bacteria</taxon>
        <taxon>Pseudomonadati</taxon>
        <taxon>Bacteroidota</taxon>
        <taxon>Cytophagia</taxon>
        <taxon>Cytophagales</taxon>
        <taxon>Cyclobacteriaceae</taxon>
        <taxon>Algoriphagus</taxon>
    </lineage>
</organism>
<dbReference type="RefSeq" id="WP_206579658.1">
    <property type="nucleotide sequence ID" value="NZ_JAFKCT010000009.1"/>
</dbReference>
<gene>
    <name evidence="2" type="ORF">J0A68_18150</name>
</gene>
<dbReference type="InterPro" id="IPR006852">
    <property type="entry name" value="TOD1_MUCI70"/>
</dbReference>
<dbReference type="Pfam" id="PF04765">
    <property type="entry name" value="TOD1_MUCI70"/>
    <property type="match status" value="1"/>
</dbReference>
<sequence>MDEVRKSRLVVYTALFGDYDQLIDPIGKFDQVDFVCFTDQNDLKSDIWQIRQVSNAALSSLELNRMYKFFPHRFLGEYEMSFYVDSNIRIKNAANSLFRQLIDSDYTFALPDHFGRRCVYDEANVIILSKKGNEEVVNSQMKGYEAEGFPVGFGLTENNLLFRRHTDPKLIKTMELWWEEFQHKSKRDQLSLMYVLWKSGLDFTTGVFSSRRSPYFSMEPHKGAVTGFTKLIGYVRFKRFYDSNQPLPLVFDYLDRIYGKIVRML</sequence>